<dbReference type="GO" id="GO:0000398">
    <property type="term" value="P:mRNA splicing, via spliceosome"/>
    <property type="evidence" value="ECO:0007669"/>
    <property type="project" value="InterPro"/>
</dbReference>
<name>A0A6A6LGY7_HEVBR</name>
<reference evidence="2 3" key="1">
    <citation type="journal article" date="2020" name="Mol. Plant">
        <title>The Chromosome-Based Rubber Tree Genome Provides New Insights into Spurge Genome Evolution and Rubber Biosynthesis.</title>
        <authorList>
            <person name="Liu J."/>
            <person name="Shi C."/>
            <person name="Shi C.C."/>
            <person name="Li W."/>
            <person name="Zhang Q.J."/>
            <person name="Zhang Y."/>
            <person name="Li K."/>
            <person name="Lu H.F."/>
            <person name="Shi C."/>
            <person name="Zhu S.T."/>
            <person name="Xiao Z.Y."/>
            <person name="Nan H."/>
            <person name="Yue Y."/>
            <person name="Zhu X.G."/>
            <person name="Wu Y."/>
            <person name="Hong X.N."/>
            <person name="Fan G.Y."/>
            <person name="Tong Y."/>
            <person name="Zhang D."/>
            <person name="Mao C.L."/>
            <person name="Liu Y.L."/>
            <person name="Hao S.J."/>
            <person name="Liu W.Q."/>
            <person name="Lv M.Q."/>
            <person name="Zhang H.B."/>
            <person name="Liu Y."/>
            <person name="Hu-Tang G.R."/>
            <person name="Wang J.P."/>
            <person name="Wang J.H."/>
            <person name="Sun Y.H."/>
            <person name="Ni S.B."/>
            <person name="Chen W.B."/>
            <person name="Zhang X.C."/>
            <person name="Jiao Y.N."/>
            <person name="Eichler E.E."/>
            <person name="Li G.H."/>
            <person name="Liu X."/>
            <person name="Gao L.Z."/>
        </authorList>
    </citation>
    <scope>NUCLEOTIDE SEQUENCE [LARGE SCALE GENOMIC DNA]</scope>
    <source>
        <strain evidence="3">cv. GT1</strain>
        <tissue evidence="2">Leaf</tissue>
    </source>
</reference>
<gene>
    <name evidence="2" type="ORF">GH714_003461</name>
</gene>
<evidence type="ECO:0000256" key="1">
    <source>
        <dbReference type="SAM" id="MobiDB-lite"/>
    </source>
</evidence>
<evidence type="ECO:0000313" key="3">
    <source>
        <dbReference type="Proteomes" id="UP000467840"/>
    </source>
</evidence>
<feature type="region of interest" description="Disordered" evidence="1">
    <location>
        <begin position="260"/>
        <end position="287"/>
    </location>
</feature>
<accession>A0A6A6LGY7</accession>
<dbReference type="InterPro" id="IPR039292">
    <property type="entry name" value="SICKLE"/>
</dbReference>
<feature type="compositionally biased region" description="Polar residues" evidence="1">
    <location>
        <begin position="260"/>
        <end position="270"/>
    </location>
</feature>
<evidence type="ECO:0000313" key="2">
    <source>
        <dbReference type="EMBL" id="KAF2299797.1"/>
    </source>
</evidence>
<proteinExistence type="predicted"/>
<protein>
    <submittedName>
        <fullName evidence="2">Uncharacterized protein</fullName>
    </submittedName>
</protein>
<feature type="compositionally biased region" description="Polar residues" evidence="1">
    <location>
        <begin position="78"/>
        <end position="94"/>
    </location>
</feature>
<dbReference type="Proteomes" id="UP000467840">
    <property type="component" value="Chromosome 4"/>
</dbReference>
<dbReference type="EMBL" id="JAAGAX010000010">
    <property type="protein sequence ID" value="KAF2299797.1"/>
    <property type="molecule type" value="Genomic_DNA"/>
</dbReference>
<feature type="compositionally biased region" description="Polar residues" evidence="1">
    <location>
        <begin position="110"/>
        <end position="132"/>
    </location>
</feature>
<feature type="region of interest" description="Disordered" evidence="1">
    <location>
        <begin position="71"/>
        <end position="239"/>
    </location>
</feature>
<feature type="compositionally biased region" description="Polar residues" evidence="1">
    <location>
        <begin position="165"/>
        <end position="187"/>
    </location>
</feature>
<dbReference type="GO" id="GO:0035196">
    <property type="term" value="P:miRNA processing"/>
    <property type="evidence" value="ECO:0007669"/>
    <property type="project" value="InterPro"/>
</dbReference>
<dbReference type="AlphaFoldDB" id="A0A6A6LGY7"/>
<sequence length="307" mass="33361">MEDSERRRERLKAMRTIAAQAEASSNFENPAVSGFLANPLLESPAALPAQEESRAIPRFDFYTDPMAAFSANKKRSAAGNQAQQGYVTPTSDSGSPMARFSSPRPGLRNTEMTPSPAHQIQMQSSYSPNQRMYQAHGPYDSPAPFRSPRTSPFPMHQENVAGYYSNPSDTYTRSPYPNHGGNPSFQPVGSPGFYYGQRGPPQHGNSPIIGSGRGGGSPYSGRTQGLWHGGRRNQVSSWSDPWQNLEPVVWRGLDSAVNNLHTPGSSNSVTMKKPRVSESSNKSSSQQSLAEYLAASFNEAVKDAASV</sequence>
<dbReference type="PANTHER" id="PTHR36054">
    <property type="entry name" value="PROTEIN SICKLE"/>
    <property type="match status" value="1"/>
</dbReference>
<organism evidence="2 3">
    <name type="scientific">Hevea brasiliensis</name>
    <name type="common">Para rubber tree</name>
    <name type="synonym">Siphonia brasiliensis</name>
    <dbReference type="NCBI Taxonomy" id="3981"/>
    <lineage>
        <taxon>Eukaryota</taxon>
        <taxon>Viridiplantae</taxon>
        <taxon>Streptophyta</taxon>
        <taxon>Embryophyta</taxon>
        <taxon>Tracheophyta</taxon>
        <taxon>Spermatophyta</taxon>
        <taxon>Magnoliopsida</taxon>
        <taxon>eudicotyledons</taxon>
        <taxon>Gunneridae</taxon>
        <taxon>Pentapetalae</taxon>
        <taxon>rosids</taxon>
        <taxon>fabids</taxon>
        <taxon>Malpighiales</taxon>
        <taxon>Euphorbiaceae</taxon>
        <taxon>Crotonoideae</taxon>
        <taxon>Micrandreae</taxon>
        <taxon>Hevea</taxon>
    </lineage>
</organism>
<dbReference type="PANTHER" id="PTHR36054:SF2">
    <property type="entry name" value="PROTEIN SICKLE"/>
    <property type="match status" value="1"/>
</dbReference>
<keyword evidence="3" id="KW-1185">Reference proteome</keyword>
<feature type="compositionally biased region" description="Low complexity" evidence="1">
    <location>
        <begin position="277"/>
        <end position="287"/>
    </location>
</feature>
<comment type="caution">
    <text evidence="2">The sequence shown here is derived from an EMBL/GenBank/DDBJ whole genome shotgun (WGS) entry which is preliminary data.</text>
</comment>